<dbReference type="OrthoDB" id="9760084at2"/>
<evidence type="ECO:0000256" key="1">
    <source>
        <dbReference type="ARBA" id="ARBA00006586"/>
    </source>
</evidence>
<sequence length="821" mass="91014">MSLIFATLCRAQHPLISPLPGPHYRFTFMINVVKIALAVIVALAVAGFLYAPHLDSYDPGGSAIVPELSGEVRVLRDEKGMPYIYADTPLDAIRGQGFVTAQDRLFQLEMMRNLAWGRLSEVAGEAGVAMDTQVHLWNVPALARRQVGLLSEAEREWHLAYAQGINAYLSQRQGELPILVRDPQPWGIEDVMAVQYFNITGSTTNWREELLSQALVDHLGPARAAELSQITVNPDDPEGVYTASDYKYLLPGLGLDAQIDTSLSDGNGSNAWVTGSSRSAGNAPIVASDPHIDARRLPGFWYPVALITPQWRAVGAGTAGAPGLGVGRTSHFAWGVTNGYGDIVDLYIETVDPDNSANYLEGEASIPFTVREVVLRVRDSEADAGFREETLTIRETKRGPVISDHGMAVGSGKVISRRWAVPEFIGDNLGMREMLLAQNTEQALTALSSLAVPLTYVLADYDGNIARKGTGYLPRRLRGDGAAPFPVTDDVDNWGGRIPGDEMPTVRAPAQDWVGSANHRIVPDDYPHVYSTFFAHSWRYRRILEAMQEKQIWSTSDHWQLQLDTKNMYAQRLAPLMADALKADEKTRVLGELLENWNFVDDSNQAAPLVFQSMLRHYARRVVEDELGTVLAGKYLDDYYYWHERIAMITLEEDGQWLDDEGTDAVESREALFKLAGHDVLEELVPLYGTDPRAWRYGEAHTITFSHPVLQGDTLAQWFGGGTHPISGSGETLNRAAYKYHQPYAVTFFASMRMVADLSDPDKVEAHIPGGTTDRLFHPQFKHLLGDWLTGTPNYWWYSDQAIESHAVSEMTLSADARSGI</sequence>
<dbReference type="PANTHER" id="PTHR34218">
    <property type="entry name" value="PEPTIDASE S45 PENICILLIN AMIDASE"/>
    <property type="match status" value="1"/>
</dbReference>
<comment type="cofactor">
    <cofactor evidence="6">
        <name>Ca(2+)</name>
        <dbReference type="ChEBI" id="CHEBI:29108"/>
    </cofactor>
    <text evidence="6">Binds 1 Ca(2+) ion per dimer.</text>
</comment>
<name>A0A2N5WYB0_9GAMM</name>
<dbReference type="AlphaFoldDB" id="A0A2N5WYB0"/>
<gene>
    <name evidence="8" type="ORF">C0039_18055</name>
</gene>
<organism evidence="8 9">
    <name type="scientific">Pseudohalioglobus lutimaris</name>
    <dbReference type="NCBI Taxonomy" id="1737061"/>
    <lineage>
        <taxon>Bacteria</taxon>
        <taxon>Pseudomonadati</taxon>
        <taxon>Pseudomonadota</taxon>
        <taxon>Gammaproteobacteria</taxon>
        <taxon>Cellvibrionales</taxon>
        <taxon>Halieaceae</taxon>
        <taxon>Pseudohalioglobus</taxon>
    </lineage>
</organism>
<dbReference type="Gene3D" id="1.10.439.10">
    <property type="entry name" value="Penicillin Amidohydrolase, domain 1"/>
    <property type="match status" value="1"/>
</dbReference>
<accession>A0A2N5WYB0</accession>
<protein>
    <submittedName>
        <fullName evidence="8">Penicillin acylase family protein</fullName>
    </submittedName>
</protein>
<dbReference type="InterPro" id="IPR043146">
    <property type="entry name" value="Penicillin_amidase_N_B-knob"/>
</dbReference>
<dbReference type="SUPFAM" id="SSF56235">
    <property type="entry name" value="N-terminal nucleophile aminohydrolases (Ntn hydrolases)"/>
    <property type="match status" value="1"/>
</dbReference>
<dbReference type="InterPro" id="IPR029055">
    <property type="entry name" value="Ntn_hydrolases_N"/>
</dbReference>
<proteinExistence type="inferred from homology"/>
<dbReference type="EMBL" id="PKUS01000033">
    <property type="protein sequence ID" value="PLW67233.1"/>
    <property type="molecule type" value="Genomic_DNA"/>
</dbReference>
<dbReference type="PIRSF" id="PIRSF001227">
    <property type="entry name" value="Pen_acylase"/>
    <property type="match status" value="1"/>
</dbReference>
<dbReference type="InterPro" id="IPR014395">
    <property type="entry name" value="Pen/GL7ACA/AHL_acylase"/>
</dbReference>
<comment type="similarity">
    <text evidence="1">Belongs to the peptidase S45 family.</text>
</comment>
<evidence type="ECO:0000256" key="4">
    <source>
        <dbReference type="ARBA" id="ARBA00038735"/>
    </source>
</evidence>
<evidence type="ECO:0000256" key="3">
    <source>
        <dbReference type="ARBA" id="ARBA00023145"/>
    </source>
</evidence>
<feature type="binding site" evidence="6">
    <location>
        <position position="342"/>
    </location>
    <ligand>
        <name>Ca(2+)</name>
        <dbReference type="ChEBI" id="CHEBI:29108"/>
    </ligand>
</feature>
<evidence type="ECO:0000313" key="8">
    <source>
        <dbReference type="EMBL" id="PLW67233.1"/>
    </source>
</evidence>
<dbReference type="GO" id="GO:0016811">
    <property type="term" value="F:hydrolase activity, acting on carbon-nitrogen (but not peptide) bonds, in linear amides"/>
    <property type="evidence" value="ECO:0007669"/>
    <property type="project" value="InterPro"/>
</dbReference>
<evidence type="ECO:0000313" key="9">
    <source>
        <dbReference type="Proteomes" id="UP000235005"/>
    </source>
</evidence>
<dbReference type="InterPro" id="IPR023343">
    <property type="entry name" value="Penicillin_amidase_dom1"/>
</dbReference>
<dbReference type="GO" id="GO:0017000">
    <property type="term" value="P:antibiotic biosynthetic process"/>
    <property type="evidence" value="ECO:0007669"/>
    <property type="project" value="InterPro"/>
</dbReference>
<keyword evidence="7" id="KW-1133">Transmembrane helix</keyword>
<feature type="binding site" evidence="6">
    <location>
        <position position="345"/>
    </location>
    <ligand>
        <name>Ca(2+)</name>
        <dbReference type="ChEBI" id="CHEBI:29108"/>
    </ligand>
</feature>
<dbReference type="Proteomes" id="UP000235005">
    <property type="component" value="Unassembled WGS sequence"/>
</dbReference>
<keyword evidence="7" id="KW-0472">Membrane</keyword>
<feature type="active site" description="Nucleophile" evidence="5">
    <location>
        <position position="269"/>
    </location>
</feature>
<evidence type="ECO:0000256" key="6">
    <source>
        <dbReference type="PIRSR" id="PIRSR001227-2"/>
    </source>
</evidence>
<dbReference type="GO" id="GO:0046872">
    <property type="term" value="F:metal ion binding"/>
    <property type="evidence" value="ECO:0007669"/>
    <property type="project" value="UniProtKB-KW"/>
</dbReference>
<dbReference type="Gene3D" id="2.30.120.10">
    <property type="match status" value="1"/>
</dbReference>
<keyword evidence="7" id="KW-0812">Transmembrane</keyword>
<dbReference type="Gene3D" id="1.10.1400.10">
    <property type="match status" value="1"/>
</dbReference>
<comment type="caution">
    <text evidence="8">The sequence shown here is derived from an EMBL/GenBank/DDBJ whole genome shotgun (WGS) entry which is preliminary data.</text>
</comment>
<dbReference type="InterPro" id="IPR002692">
    <property type="entry name" value="S45"/>
</dbReference>
<keyword evidence="3" id="KW-0865">Zymogen</keyword>
<dbReference type="InterPro" id="IPR043147">
    <property type="entry name" value="Penicillin_amidase_A-knob"/>
</dbReference>
<feature type="binding site" evidence="6">
    <location>
        <position position="209"/>
    </location>
    <ligand>
        <name>Ca(2+)</name>
        <dbReference type="ChEBI" id="CHEBI:29108"/>
    </ligand>
</feature>
<comment type="subunit">
    <text evidence="4">Heterodimer of an alpha subunit and a beta subunit processed from the same precursor.</text>
</comment>
<feature type="transmembrane region" description="Helical" evidence="7">
    <location>
        <begin position="32"/>
        <end position="51"/>
    </location>
</feature>
<feature type="binding site" evidence="6">
    <location>
        <position position="344"/>
    </location>
    <ligand>
        <name>Ca(2+)</name>
        <dbReference type="ChEBI" id="CHEBI:29108"/>
    </ligand>
</feature>
<evidence type="ECO:0000256" key="5">
    <source>
        <dbReference type="PIRSR" id="PIRSR001227-1"/>
    </source>
</evidence>
<reference evidence="8 9" key="1">
    <citation type="submission" date="2018-01" db="EMBL/GenBank/DDBJ databases">
        <title>The draft genome sequence of Halioglobus lutimaris HF004.</title>
        <authorList>
            <person name="Du Z.-J."/>
            <person name="Shi M.-J."/>
        </authorList>
    </citation>
    <scope>NUCLEOTIDE SEQUENCE [LARGE SCALE GENOMIC DNA]</scope>
    <source>
        <strain evidence="8 9">HF004</strain>
    </source>
</reference>
<dbReference type="PANTHER" id="PTHR34218:SF4">
    <property type="entry name" value="ACYL-HOMOSERINE LACTONE ACYLASE QUIP"/>
    <property type="match status" value="1"/>
</dbReference>
<evidence type="ECO:0000256" key="7">
    <source>
        <dbReference type="SAM" id="Phobius"/>
    </source>
</evidence>
<keyword evidence="6" id="KW-0479">Metal-binding</keyword>
<keyword evidence="2" id="KW-0378">Hydrolase</keyword>
<dbReference type="Pfam" id="PF01804">
    <property type="entry name" value="Penicil_amidase"/>
    <property type="match status" value="1"/>
</dbReference>
<evidence type="ECO:0000256" key="2">
    <source>
        <dbReference type="ARBA" id="ARBA00022801"/>
    </source>
</evidence>
<keyword evidence="9" id="KW-1185">Reference proteome</keyword>
<dbReference type="Gene3D" id="3.60.20.10">
    <property type="entry name" value="Glutamine Phosphoribosylpyrophosphate, subunit 1, domain 1"/>
    <property type="match status" value="1"/>
</dbReference>
<keyword evidence="6" id="KW-0106">Calcium</keyword>